<evidence type="ECO:0000259" key="9">
    <source>
        <dbReference type="PROSITE" id="PS51712"/>
    </source>
</evidence>
<dbReference type="PANTHER" id="PTHR43834:SF2">
    <property type="entry name" value="GTPASE DER"/>
    <property type="match status" value="1"/>
</dbReference>
<dbReference type="EMBL" id="JALJOR010000002">
    <property type="protein sequence ID" value="KAK9823200.1"/>
    <property type="molecule type" value="Genomic_DNA"/>
</dbReference>
<dbReference type="NCBIfam" id="TIGR03594">
    <property type="entry name" value="GTPase_EngA"/>
    <property type="match status" value="1"/>
</dbReference>
<dbReference type="SUPFAM" id="SSF52540">
    <property type="entry name" value="P-loop containing nucleoside triphosphate hydrolases"/>
    <property type="match status" value="2"/>
</dbReference>
<dbReference type="PANTHER" id="PTHR43834">
    <property type="entry name" value="GTPASE DER"/>
    <property type="match status" value="1"/>
</dbReference>
<dbReference type="InterPro" id="IPR031166">
    <property type="entry name" value="G_ENGA"/>
</dbReference>
<evidence type="ECO:0000256" key="1">
    <source>
        <dbReference type="ARBA" id="ARBA00008279"/>
    </source>
</evidence>
<sequence length="597" mass="64303">MAACYVASPDAPATTADTRDPSAAEQAELDRIAQAMAAKLQDAYLAMPPDAVEERGSAIWNDADEGLDWDSSGVADADSQEPAPSRSASKAGKKGQQSGRSRQQQPKEKQVAFDDLPKVAIVGRPNVGKSALFNRLTGSSLAIVYDFPGVTRDRLYTRAVWGNQEFVIVDTGGLMSDAAKLSADVQQQAMQSISAAGLPEAIERQAAAGVAEADSIILVVDGQAGLTASDEEIVSWLRKKHPGKPVTLAVNKCENPAKADVQAAEFWNTGLEPWPISAISGTGTGELLDNLAATLPPPRSEPVQPADADPLAIAIIGRPNVGKSSLLNALVGTERSIVSSMSGTTRDAIDTDISLPDGRKFTLIDTAGVRKRVAVAASKDGAEPLSVGRAFTAIRRAEVVLLVIDAAECANGDRFTITQQDFRLAETIAAEGRACVILVNKWDAVPNKDSNLLTTFQKDILAQLRPISWAKVVFTSATTGQRVQRILDAAWDAGEEHRRRVSTATLNMVLKETVNWRSPPTDRGSGKRGRMYYATQAATRPPTFVFFVNETKLFTDDYRRYVERQLRDNVGFPGTPVRVFWRGKPPRLDGRPGVERS</sequence>
<dbReference type="PRINTS" id="PR00326">
    <property type="entry name" value="GTP1OBG"/>
</dbReference>
<dbReference type="Proteomes" id="UP001489004">
    <property type="component" value="Unassembled WGS sequence"/>
</dbReference>
<evidence type="ECO:0000313" key="11">
    <source>
        <dbReference type="Proteomes" id="UP001489004"/>
    </source>
</evidence>
<dbReference type="Pfam" id="PF01926">
    <property type="entry name" value="MMR_HSR1"/>
    <property type="match status" value="2"/>
</dbReference>
<dbReference type="InterPro" id="IPR006073">
    <property type="entry name" value="GTP-bd"/>
</dbReference>
<dbReference type="FunFam" id="3.40.50.300:FF:001185">
    <property type="entry name" value="GTPase Der"/>
    <property type="match status" value="1"/>
</dbReference>
<comment type="similarity">
    <text evidence="1">Belongs to the TRAFAC class TrmE-Era-EngA-EngB-Septin-like GTPase superfamily. EngA (Der) GTPase family.</text>
</comment>
<dbReference type="NCBIfam" id="TIGR00231">
    <property type="entry name" value="small_GTP"/>
    <property type="match status" value="2"/>
</dbReference>
<evidence type="ECO:0000256" key="7">
    <source>
        <dbReference type="ARBA" id="ARBA00032345"/>
    </source>
</evidence>
<evidence type="ECO:0000256" key="4">
    <source>
        <dbReference type="ARBA" id="ARBA00022737"/>
    </source>
</evidence>
<feature type="region of interest" description="Disordered" evidence="8">
    <location>
        <begin position="55"/>
        <end position="112"/>
    </location>
</feature>
<dbReference type="GO" id="GO:0042254">
    <property type="term" value="P:ribosome biogenesis"/>
    <property type="evidence" value="ECO:0007669"/>
    <property type="project" value="UniProtKB-KW"/>
</dbReference>
<dbReference type="InterPro" id="IPR016484">
    <property type="entry name" value="GTPase_Der"/>
</dbReference>
<name>A0AAW1QNV9_9CHLO</name>
<feature type="region of interest" description="Disordered" evidence="8">
    <location>
        <begin position="1"/>
        <end position="25"/>
    </location>
</feature>
<dbReference type="InterPro" id="IPR005225">
    <property type="entry name" value="Small_GTP-bd"/>
</dbReference>
<evidence type="ECO:0000256" key="5">
    <source>
        <dbReference type="ARBA" id="ARBA00022741"/>
    </source>
</evidence>
<evidence type="ECO:0000256" key="3">
    <source>
        <dbReference type="ARBA" id="ARBA00022517"/>
    </source>
</evidence>
<accession>A0AAW1QNV9</accession>
<feature type="compositionally biased region" description="Low complexity" evidence="8">
    <location>
        <begin position="94"/>
        <end position="104"/>
    </location>
</feature>
<dbReference type="Pfam" id="PF14714">
    <property type="entry name" value="KH_dom-like"/>
    <property type="match status" value="1"/>
</dbReference>
<dbReference type="CDD" id="cd01894">
    <property type="entry name" value="EngA1"/>
    <property type="match status" value="1"/>
</dbReference>
<keyword evidence="6" id="KW-0342">GTP-binding</keyword>
<dbReference type="AlphaFoldDB" id="A0AAW1QNV9"/>
<comment type="caution">
    <text evidence="10">The sequence shown here is derived from an EMBL/GenBank/DDBJ whole genome shotgun (WGS) entry which is preliminary data.</text>
</comment>
<dbReference type="Gene3D" id="3.40.50.300">
    <property type="entry name" value="P-loop containing nucleotide triphosphate hydrolases"/>
    <property type="match status" value="2"/>
</dbReference>
<dbReference type="GO" id="GO:0005525">
    <property type="term" value="F:GTP binding"/>
    <property type="evidence" value="ECO:0007669"/>
    <property type="project" value="UniProtKB-KW"/>
</dbReference>
<keyword evidence="4" id="KW-0677">Repeat</keyword>
<dbReference type="InterPro" id="IPR032859">
    <property type="entry name" value="KH_dom-like"/>
</dbReference>
<reference evidence="10 11" key="1">
    <citation type="journal article" date="2024" name="Nat. Commun.">
        <title>Phylogenomics reveals the evolutionary origins of lichenization in chlorophyte algae.</title>
        <authorList>
            <person name="Puginier C."/>
            <person name="Libourel C."/>
            <person name="Otte J."/>
            <person name="Skaloud P."/>
            <person name="Haon M."/>
            <person name="Grisel S."/>
            <person name="Petersen M."/>
            <person name="Berrin J.G."/>
            <person name="Delaux P.M."/>
            <person name="Dal Grande F."/>
            <person name="Keller J."/>
        </authorList>
    </citation>
    <scope>NUCLEOTIDE SEQUENCE [LARGE SCALE GENOMIC DNA]</scope>
    <source>
        <strain evidence="10 11">SAG 2043</strain>
    </source>
</reference>
<dbReference type="HAMAP" id="MF_00195">
    <property type="entry name" value="GTPase_Der"/>
    <property type="match status" value="1"/>
</dbReference>
<evidence type="ECO:0000256" key="2">
    <source>
        <dbReference type="ARBA" id="ARBA00020953"/>
    </source>
</evidence>
<evidence type="ECO:0000256" key="8">
    <source>
        <dbReference type="SAM" id="MobiDB-lite"/>
    </source>
</evidence>
<organism evidence="10 11">
    <name type="scientific">[Myrmecia] bisecta</name>
    <dbReference type="NCBI Taxonomy" id="41462"/>
    <lineage>
        <taxon>Eukaryota</taxon>
        <taxon>Viridiplantae</taxon>
        <taxon>Chlorophyta</taxon>
        <taxon>core chlorophytes</taxon>
        <taxon>Trebouxiophyceae</taxon>
        <taxon>Trebouxiales</taxon>
        <taxon>Trebouxiaceae</taxon>
        <taxon>Myrmecia</taxon>
    </lineage>
</organism>
<dbReference type="GO" id="GO:0009507">
    <property type="term" value="C:chloroplast"/>
    <property type="evidence" value="ECO:0007669"/>
    <property type="project" value="TreeGrafter"/>
</dbReference>
<keyword evidence="5" id="KW-0547">Nucleotide-binding</keyword>
<dbReference type="FunFam" id="3.30.300.20:FF:000004">
    <property type="entry name" value="GTPase Der"/>
    <property type="match status" value="1"/>
</dbReference>
<dbReference type="CDD" id="cd01895">
    <property type="entry name" value="EngA2"/>
    <property type="match status" value="1"/>
</dbReference>
<dbReference type="FunFam" id="3.40.50.300:FF:000040">
    <property type="entry name" value="GTPase Der"/>
    <property type="match status" value="1"/>
</dbReference>
<feature type="compositionally biased region" description="Low complexity" evidence="8">
    <location>
        <begin position="7"/>
        <end position="16"/>
    </location>
</feature>
<evidence type="ECO:0000256" key="6">
    <source>
        <dbReference type="ARBA" id="ARBA00023134"/>
    </source>
</evidence>
<gene>
    <name evidence="10" type="ORF">WJX72_001052</name>
</gene>
<keyword evidence="3" id="KW-0690">Ribosome biogenesis</keyword>
<keyword evidence="11" id="KW-1185">Reference proteome</keyword>
<evidence type="ECO:0000313" key="10">
    <source>
        <dbReference type="EMBL" id="KAK9823200.1"/>
    </source>
</evidence>
<dbReference type="PROSITE" id="PS51712">
    <property type="entry name" value="G_ENGA"/>
    <property type="match status" value="2"/>
</dbReference>
<protein>
    <recommendedName>
        <fullName evidence="2">GTPase Der</fullName>
    </recommendedName>
    <alternativeName>
        <fullName evidence="7">GTP-binding protein EngA</fullName>
    </alternativeName>
</protein>
<proteinExistence type="inferred from homology"/>
<dbReference type="InterPro" id="IPR015946">
    <property type="entry name" value="KH_dom-like_a/b"/>
</dbReference>
<feature type="domain" description="EngA-type G" evidence="9">
    <location>
        <begin position="117"/>
        <end position="299"/>
    </location>
</feature>
<dbReference type="InterPro" id="IPR027417">
    <property type="entry name" value="P-loop_NTPase"/>
</dbReference>
<feature type="domain" description="EngA-type G" evidence="9">
    <location>
        <begin position="311"/>
        <end position="498"/>
    </location>
</feature>
<dbReference type="Gene3D" id="3.30.300.20">
    <property type="match status" value="1"/>
</dbReference>